<dbReference type="SMART" id="SM00871">
    <property type="entry name" value="AraC_E_bind"/>
    <property type="match status" value="1"/>
</dbReference>
<evidence type="ECO:0000256" key="1">
    <source>
        <dbReference type="SAM" id="MobiDB-lite"/>
    </source>
</evidence>
<accession>A0A934RCH2</accession>
<name>A0A934RCH2_9BACT</name>
<evidence type="ECO:0000313" key="3">
    <source>
        <dbReference type="EMBL" id="MBK1828607.1"/>
    </source>
</evidence>
<sequence length="307" mass="34015">MPEFHVEESIEIAASPDDVFRTVRDFKSWRAWSPWLLAEPDTKLDYSADGSSYSWDGQITGAGSMTVVHEDPPHSIDCELRFLRPWKSTNTTAFRLQATDTGTRVTWTMRGSLPLFLFFMKRKMSAFVAADYSRGLAMLKDRIETGDIGFSLDFLGIEAQPECQYLGVRSQCPIPEIGSSMEQAMGKLASQAEAAGIEPSGAPFSIYLDWDPVAGRAAYIVGFPVEAIAARAPEGCTFGCIPATDTFRIRHTGAYRHLGNAWAAGMMHQQAKAFSPNRKIPPFEIYGNDPQSTPEEELVTTLHFPTQ</sequence>
<dbReference type="Gene3D" id="3.30.530.20">
    <property type="match status" value="1"/>
</dbReference>
<dbReference type="InterPro" id="IPR011256">
    <property type="entry name" value="Reg_factor_effector_dom_sf"/>
</dbReference>
<dbReference type="EMBL" id="JAENII010000015">
    <property type="protein sequence ID" value="MBK1828607.1"/>
    <property type="molecule type" value="Genomic_DNA"/>
</dbReference>
<dbReference type="InterPro" id="IPR010499">
    <property type="entry name" value="AraC_E-bd"/>
</dbReference>
<dbReference type="Pfam" id="PF06445">
    <property type="entry name" value="GyrI-like"/>
    <property type="match status" value="1"/>
</dbReference>
<dbReference type="Pfam" id="PF10604">
    <property type="entry name" value="Polyketide_cyc2"/>
    <property type="match status" value="1"/>
</dbReference>
<dbReference type="SUPFAM" id="SSF55961">
    <property type="entry name" value="Bet v1-like"/>
    <property type="match status" value="1"/>
</dbReference>
<dbReference type="InterPro" id="IPR029442">
    <property type="entry name" value="GyrI-like"/>
</dbReference>
<organism evidence="3 4">
    <name type="scientific">Haloferula rosea</name>
    <dbReference type="NCBI Taxonomy" id="490093"/>
    <lineage>
        <taxon>Bacteria</taxon>
        <taxon>Pseudomonadati</taxon>
        <taxon>Verrucomicrobiota</taxon>
        <taxon>Verrucomicrobiia</taxon>
        <taxon>Verrucomicrobiales</taxon>
        <taxon>Verrucomicrobiaceae</taxon>
        <taxon>Haloferula</taxon>
    </lineage>
</organism>
<gene>
    <name evidence="3" type="ORF">JIN81_16360</name>
</gene>
<feature type="domain" description="AraC effector-binding" evidence="2">
    <location>
        <begin position="153"/>
        <end position="307"/>
    </location>
</feature>
<dbReference type="RefSeq" id="WP_200282393.1">
    <property type="nucleotide sequence ID" value="NZ_JAENII010000015.1"/>
</dbReference>
<dbReference type="InterPro" id="IPR023393">
    <property type="entry name" value="START-like_dom_sf"/>
</dbReference>
<dbReference type="Proteomes" id="UP000658278">
    <property type="component" value="Unassembled WGS sequence"/>
</dbReference>
<dbReference type="AlphaFoldDB" id="A0A934RCH2"/>
<keyword evidence="4" id="KW-1185">Reference proteome</keyword>
<dbReference type="SUPFAM" id="SSF55136">
    <property type="entry name" value="Probable bacterial effector-binding domain"/>
    <property type="match status" value="1"/>
</dbReference>
<dbReference type="CDD" id="cd07818">
    <property type="entry name" value="SRPBCC_1"/>
    <property type="match status" value="1"/>
</dbReference>
<evidence type="ECO:0000259" key="2">
    <source>
        <dbReference type="SMART" id="SM00871"/>
    </source>
</evidence>
<protein>
    <submittedName>
        <fullName evidence="3">SRPBCC family protein</fullName>
    </submittedName>
</protein>
<evidence type="ECO:0000313" key="4">
    <source>
        <dbReference type="Proteomes" id="UP000658278"/>
    </source>
</evidence>
<proteinExistence type="predicted"/>
<feature type="region of interest" description="Disordered" evidence="1">
    <location>
        <begin position="285"/>
        <end position="307"/>
    </location>
</feature>
<dbReference type="InterPro" id="IPR019587">
    <property type="entry name" value="Polyketide_cyclase/dehydratase"/>
</dbReference>
<dbReference type="Gene3D" id="3.20.80.10">
    <property type="entry name" value="Regulatory factor, effector binding domain"/>
    <property type="match status" value="1"/>
</dbReference>
<comment type="caution">
    <text evidence="3">The sequence shown here is derived from an EMBL/GenBank/DDBJ whole genome shotgun (WGS) entry which is preliminary data.</text>
</comment>
<reference evidence="3" key="1">
    <citation type="submission" date="2021-01" db="EMBL/GenBank/DDBJ databases">
        <title>Modified the classification status of verrucomicrobia.</title>
        <authorList>
            <person name="Feng X."/>
        </authorList>
    </citation>
    <scope>NUCLEOTIDE SEQUENCE</scope>
    <source>
        <strain evidence="3">KCTC 22201</strain>
    </source>
</reference>